<dbReference type="GO" id="GO:0005886">
    <property type="term" value="C:plasma membrane"/>
    <property type="evidence" value="ECO:0007669"/>
    <property type="project" value="UniProtKB-SubCell"/>
</dbReference>
<evidence type="ECO:0000256" key="2">
    <source>
        <dbReference type="ARBA" id="ARBA00022475"/>
    </source>
</evidence>
<feature type="transmembrane region" description="Helical" evidence="6">
    <location>
        <begin position="147"/>
        <end position="167"/>
    </location>
</feature>
<keyword evidence="3 6" id="KW-0812">Transmembrane</keyword>
<dbReference type="PANTHER" id="PTHR30250">
    <property type="entry name" value="PST FAMILY PREDICTED COLANIC ACID TRANSPORTER"/>
    <property type="match status" value="1"/>
</dbReference>
<evidence type="ECO:0000256" key="5">
    <source>
        <dbReference type="ARBA" id="ARBA00023136"/>
    </source>
</evidence>
<sequence>MSVLKKLAGETALYGLSSIVGRLLNYLLVPLHTAVFAPAEFGVNAKLYAYVAFFNVLYTYGLETAYFRFASKAKDENYYNVALSSIILSSSLLSGLIIILSPQIANALGYPDRDHLVRWLAIIIAIDAIVAIPFARLRLQKKAKTFALARMANILLTVFLNIFFLIFCKDIYEGKYLQSLKPLVETIYFPSLGIGYIVLSNLIANAAFFLLLYRSFLQFRFRLDKQILQSMWIYAYPILIMSLAGTTNLMTDRILLETFLPENFYPGKTPAEALGIYAGCYKLSIFMTLAIQAFRYAAEPFFFSQSEDKNAPGTFALVTKWFIIVCVLIWLGVSVNLDIIGLFLRSKDYREGLAVVPVLLLANLFLGVYYNLSVWFKLSDKTYYGTYITLTGAAITVIGNMLLIPVFGYMGCAYTFLLSCIVMTVLCYTLGNKYYPVPYDIKSAVTYIISAALLIYIGFNFPSSNQVIATAFHLFLCLVFAAIVFVMERSTFRSRKVW</sequence>
<feature type="transmembrane region" description="Helical" evidence="6">
    <location>
        <begin position="467"/>
        <end position="487"/>
    </location>
</feature>
<keyword evidence="5 6" id="KW-0472">Membrane</keyword>
<feature type="transmembrane region" description="Helical" evidence="6">
    <location>
        <begin position="116"/>
        <end position="135"/>
    </location>
</feature>
<reference evidence="7 8" key="1">
    <citation type="submission" date="2020-01" db="EMBL/GenBank/DDBJ databases">
        <authorList>
            <person name="Kim M.K."/>
        </authorList>
    </citation>
    <scope>NUCLEOTIDE SEQUENCE [LARGE SCALE GENOMIC DNA]</scope>
    <source>
        <strain evidence="7 8">172606-1</strain>
    </source>
</reference>
<gene>
    <name evidence="7" type="ORF">GXP67_34250</name>
</gene>
<feature type="transmembrane region" description="Helical" evidence="6">
    <location>
        <begin position="443"/>
        <end position="461"/>
    </location>
</feature>
<keyword evidence="8" id="KW-1185">Reference proteome</keyword>
<accession>A0A6C0GVM7</accession>
<organism evidence="7 8">
    <name type="scientific">Rhodocytophaga rosea</name>
    <dbReference type="NCBI Taxonomy" id="2704465"/>
    <lineage>
        <taxon>Bacteria</taxon>
        <taxon>Pseudomonadati</taxon>
        <taxon>Bacteroidota</taxon>
        <taxon>Cytophagia</taxon>
        <taxon>Cytophagales</taxon>
        <taxon>Rhodocytophagaceae</taxon>
        <taxon>Rhodocytophaga</taxon>
    </lineage>
</organism>
<name>A0A6C0GVM7_9BACT</name>
<dbReference type="KEGG" id="rhoz:GXP67_34250"/>
<dbReference type="AlphaFoldDB" id="A0A6C0GVM7"/>
<proteinExistence type="predicted"/>
<evidence type="ECO:0000256" key="4">
    <source>
        <dbReference type="ARBA" id="ARBA00022989"/>
    </source>
</evidence>
<dbReference type="RefSeq" id="WP_162447301.1">
    <property type="nucleotide sequence ID" value="NZ_CP048222.1"/>
</dbReference>
<evidence type="ECO:0000256" key="1">
    <source>
        <dbReference type="ARBA" id="ARBA00004651"/>
    </source>
</evidence>
<feature type="transmembrane region" description="Helical" evidence="6">
    <location>
        <begin position="315"/>
        <end position="333"/>
    </location>
</feature>
<dbReference type="Pfam" id="PF13440">
    <property type="entry name" value="Polysacc_synt_3"/>
    <property type="match status" value="1"/>
</dbReference>
<evidence type="ECO:0000256" key="3">
    <source>
        <dbReference type="ARBA" id="ARBA00022692"/>
    </source>
</evidence>
<keyword evidence="4 6" id="KW-1133">Transmembrane helix</keyword>
<feature type="transmembrane region" description="Helical" evidence="6">
    <location>
        <begin position="353"/>
        <end position="372"/>
    </location>
</feature>
<feature type="transmembrane region" description="Helical" evidence="6">
    <location>
        <begin position="384"/>
        <end position="407"/>
    </location>
</feature>
<keyword evidence="2" id="KW-1003">Cell membrane</keyword>
<dbReference type="EMBL" id="CP048222">
    <property type="protein sequence ID" value="QHT71362.1"/>
    <property type="molecule type" value="Genomic_DNA"/>
</dbReference>
<feature type="transmembrane region" description="Helical" evidence="6">
    <location>
        <begin position="12"/>
        <end position="35"/>
    </location>
</feature>
<evidence type="ECO:0000313" key="7">
    <source>
        <dbReference type="EMBL" id="QHT71362.1"/>
    </source>
</evidence>
<dbReference type="PANTHER" id="PTHR30250:SF11">
    <property type="entry name" value="O-ANTIGEN TRANSPORTER-RELATED"/>
    <property type="match status" value="1"/>
</dbReference>
<dbReference type="InterPro" id="IPR050833">
    <property type="entry name" value="Poly_Biosynth_Transport"/>
</dbReference>
<feature type="transmembrane region" description="Helical" evidence="6">
    <location>
        <begin position="234"/>
        <end position="256"/>
    </location>
</feature>
<feature type="transmembrane region" description="Helical" evidence="6">
    <location>
        <begin position="187"/>
        <end position="213"/>
    </location>
</feature>
<dbReference type="Proteomes" id="UP000480178">
    <property type="component" value="Chromosome"/>
</dbReference>
<feature type="transmembrane region" description="Helical" evidence="6">
    <location>
        <begin position="47"/>
        <end position="69"/>
    </location>
</feature>
<comment type="subcellular location">
    <subcellularLocation>
        <location evidence="1">Cell membrane</location>
        <topology evidence="1">Multi-pass membrane protein</topology>
    </subcellularLocation>
</comment>
<evidence type="ECO:0000256" key="6">
    <source>
        <dbReference type="SAM" id="Phobius"/>
    </source>
</evidence>
<protein>
    <submittedName>
        <fullName evidence="7">Lipopolysaccharide biosynthesis protein</fullName>
    </submittedName>
</protein>
<feature type="transmembrane region" description="Helical" evidence="6">
    <location>
        <begin position="276"/>
        <end position="294"/>
    </location>
</feature>
<feature type="transmembrane region" description="Helical" evidence="6">
    <location>
        <begin position="81"/>
        <end position="104"/>
    </location>
</feature>
<evidence type="ECO:0000313" key="8">
    <source>
        <dbReference type="Proteomes" id="UP000480178"/>
    </source>
</evidence>
<feature type="transmembrane region" description="Helical" evidence="6">
    <location>
        <begin position="413"/>
        <end position="431"/>
    </location>
</feature>